<dbReference type="InterPro" id="IPR015422">
    <property type="entry name" value="PyrdxlP-dep_Trfase_small"/>
</dbReference>
<feature type="domain" description="Alliinase C-terminal" evidence="1">
    <location>
        <begin position="3"/>
        <end position="48"/>
    </location>
</feature>
<dbReference type="InterPro" id="IPR015424">
    <property type="entry name" value="PyrdxlP-dep_Trfase"/>
</dbReference>
<dbReference type="Pfam" id="PF04864">
    <property type="entry name" value="Alliinase_C"/>
    <property type="match status" value="1"/>
</dbReference>
<gene>
    <name evidence="2" type="ORF">L484_000746</name>
</gene>
<reference evidence="3" key="1">
    <citation type="submission" date="2013-01" db="EMBL/GenBank/DDBJ databases">
        <title>Draft Genome Sequence of a Mulberry Tree, Morus notabilis C.K. Schneid.</title>
        <authorList>
            <person name="He N."/>
            <person name="Zhao S."/>
        </authorList>
    </citation>
    <scope>NUCLEOTIDE SEQUENCE</scope>
</reference>
<dbReference type="InterPro" id="IPR006948">
    <property type="entry name" value="Alliinase_C"/>
</dbReference>
<evidence type="ECO:0000313" key="3">
    <source>
        <dbReference type="Proteomes" id="UP000030645"/>
    </source>
</evidence>
<sequence>MASSAWLKCEWEEDKDCYAVLKAANIIGRRGSMFGAEEQYVRLSLITISTT</sequence>
<dbReference type="STRING" id="981085.W9SE22"/>
<keyword evidence="2" id="KW-0032">Aminotransferase</keyword>
<keyword evidence="3" id="KW-1185">Reference proteome</keyword>
<accession>W9SE22</accession>
<evidence type="ECO:0000313" key="2">
    <source>
        <dbReference type="EMBL" id="EXC44174.1"/>
    </source>
</evidence>
<name>W9SE22_9ROSA</name>
<dbReference type="Gene3D" id="3.90.1150.10">
    <property type="entry name" value="Aspartate Aminotransferase, domain 1"/>
    <property type="match status" value="1"/>
</dbReference>
<evidence type="ECO:0000259" key="1">
    <source>
        <dbReference type="Pfam" id="PF04864"/>
    </source>
</evidence>
<protein>
    <submittedName>
        <fullName evidence="2">Tryptophan aminotransferase-related protein 3</fullName>
    </submittedName>
</protein>
<keyword evidence="2" id="KW-0808">Transferase</keyword>
<dbReference type="GO" id="GO:0008483">
    <property type="term" value="F:transaminase activity"/>
    <property type="evidence" value="ECO:0007669"/>
    <property type="project" value="UniProtKB-KW"/>
</dbReference>
<dbReference type="GO" id="GO:0016846">
    <property type="term" value="F:carbon-sulfur lyase activity"/>
    <property type="evidence" value="ECO:0007669"/>
    <property type="project" value="InterPro"/>
</dbReference>
<dbReference type="Proteomes" id="UP000030645">
    <property type="component" value="Unassembled WGS sequence"/>
</dbReference>
<dbReference type="SUPFAM" id="SSF53383">
    <property type="entry name" value="PLP-dependent transferases"/>
    <property type="match status" value="1"/>
</dbReference>
<dbReference type="AlphaFoldDB" id="W9SE22"/>
<dbReference type="EMBL" id="KE622482">
    <property type="protein sequence ID" value="EXC44174.1"/>
    <property type="molecule type" value="Genomic_DNA"/>
</dbReference>
<organism evidence="2 3">
    <name type="scientific">Morus notabilis</name>
    <dbReference type="NCBI Taxonomy" id="981085"/>
    <lineage>
        <taxon>Eukaryota</taxon>
        <taxon>Viridiplantae</taxon>
        <taxon>Streptophyta</taxon>
        <taxon>Embryophyta</taxon>
        <taxon>Tracheophyta</taxon>
        <taxon>Spermatophyta</taxon>
        <taxon>Magnoliopsida</taxon>
        <taxon>eudicotyledons</taxon>
        <taxon>Gunneridae</taxon>
        <taxon>Pentapetalae</taxon>
        <taxon>rosids</taxon>
        <taxon>fabids</taxon>
        <taxon>Rosales</taxon>
        <taxon>Moraceae</taxon>
        <taxon>Moreae</taxon>
        <taxon>Morus</taxon>
    </lineage>
</organism>
<proteinExistence type="predicted"/>